<name>A0A935ILI4_9MICO</name>
<dbReference type="EMBL" id="JADJIB010000005">
    <property type="protein sequence ID" value="MBK7274350.1"/>
    <property type="molecule type" value="Genomic_DNA"/>
</dbReference>
<dbReference type="EMBL" id="JADKGK010000015">
    <property type="protein sequence ID" value="MBL0003836.1"/>
    <property type="molecule type" value="Genomic_DNA"/>
</dbReference>
<organism evidence="1 3">
    <name type="scientific">Candidatus Phosphoribacter hodrii</name>
    <dbReference type="NCBI Taxonomy" id="2953743"/>
    <lineage>
        <taxon>Bacteria</taxon>
        <taxon>Bacillati</taxon>
        <taxon>Actinomycetota</taxon>
        <taxon>Actinomycetes</taxon>
        <taxon>Micrococcales</taxon>
        <taxon>Dermatophilaceae</taxon>
        <taxon>Candidatus Phosphoribacter</taxon>
    </lineage>
</organism>
<gene>
    <name evidence="1" type="ORF">IPI13_14675</name>
    <name evidence="2" type="ORF">IPP00_07515</name>
</gene>
<reference evidence="1 3" key="1">
    <citation type="submission" date="2020-10" db="EMBL/GenBank/DDBJ databases">
        <title>Connecting structure to function with the recovery of over 1000 high-quality activated sludge metagenome-assembled genomes encoding full-length rRNA genes using long-read sequencing.</title>
        <authorList>
            <person name="Singleton C.M."/>
            <person name="Petriglieri F."/>
            <person name="Kristensen J.M."/>
            <person name="Kirkegaard R.H."/>
            <person name="Michaelsen T.Y."/>
            <person name="Andersen M.H."/>
            <person name="Karst S.M."/>
            <person name="Dueholm M.S."/>
            <person name="Nielsen P.H."/>
            <person name="Albertsen M."/>
        </authorList>
    </citation>
    <scope>NUCLEOTIDE SEQUENCE [LARGE SCALE GENOMIC DNA]</scope>
    <source>
        <strain evidence="1">Ega_18-Q3-R5-49_MAXAC.001</strain>
        <strain evidence="2">Ribe_18-Q3-R11-54_MAXAC.001</strain>
    </source>
</reference>
<sequence>MSPRNSGRTVLCTPADCRVRRDQARAFIEVAELVLTEGRREAHVAAALAVLGGIAAADAVCGFALGQWSRGQDHTQAVALLGDVTLRDATLPTKLRRLLADKDAAHYSPNLITVEKAKAMVRQAAALLTEADLS</sequence>
<evidence type="ECO:0000313" key="3">
    <source>
        <dbReference type="Proteomes" id="UP000726105"/>
    </source>
</evidence>
<dbReference type="Proteomes" id="UP000726105">
    <property type="component" value="Unassembled WGS sequence"/>
</dbReference>
<evidence type="ECO:0000313" key="1">
    <source>
        <dbReference type="EMBL" id="MBK7274350.1"/>
    </source>
</evidence>
<proteinExistence type="predicted"/>
<dbReference type="Proteomes" id="UP000886632">
    <property type="component" value="Unassembled WGS sequence"/>
</dbReference>
<dbReference type="AlphaFoldDB" id="A0A935ILI4"/>
<comment type="caution">
    <text evidence="1">The sequence shown here is derived from an EMBL/GenBank/DDBJ whole genome shotgun (WGS) entry which is preliminary data.</text>
</comment>
<accession>A0A935ILI4</accession>
<evidence type="ECO:0000313" key="2">
    <source>
        <dbReference type="EMBL" id="MBL0003836.1"/>
    </source>
</evidence>
<evidence type="ECO:0008006" key="4">
    <source>
        <dbReference type="Google" id="ProtNLM"/>
    </source>
</evidence>
<protein>
    <recommendedName>
        <fullName evidence="4">HEPN domain-containing protein</fullName>
    </recommendedName>
</protein>